<feature type="region of interest" description="Disordered" evidence="1">
    <location>
        <begin position="115"/>
        <end position="136"/>
    </location>
</feature>
<organism evidence="2 3">
    <name type="scientific">Microcystis panniformis FACHB-1757</name>
    <dbReference type="NCBI Taxonomy" id="1638788"/>
    <lineage>
        <taxon>Bacteria</taxon>
        <taxon>Bacillati</taxon>
        <taxon>Cyanobacteriota</taxon>
        <taxon>Cyanophyceae</taxon>
        <taxon>Oscillatoriophycideae</taxon>
        <taxon>Chroococcales</taxon>
        <taxon>Microcystaceae</taxon>
        <taxon>Microcystis</taxon>
    </lineage>
</organism>
<keyword evidence="3" id="KW-1185">Reference proteome</keyword>
<accession>A0A0K1RZH5</accession>
<gene>
    <name evidence="2" type="ORF">VL20_2195</name>
</gene>
<dbReference type="Proteomes" id="UP000068167">
    <property type="component" value="Chromosome"/>
</dbReference>
<reference evidence="2 3" key="1">
    <citation type="journal article" date="2016" name="Stand. Genomic Sci.">
        <title>Complete genome sequence and genomic characterization of Microcystis panniformis FACHB 1757 by third-generation sequencing.</title>
        <authorList>
            <person name="Zhang J.Y."/>
            <person name="Guan R."/>
            <person name="Zhang H.J."/>
            <person name="Li H."/>
            <person name="Xiao P."/>
            <person name="Yu G.L."/>
            <person name="Du L."/>
            <person name="Cao D.M."/>
            <person name="Zhu B.C."/>
            <person name="Li R.H."/>
            <person name="Lu Z.H."/>
        </authorList>
    </citation>
    <scope>NUCLEOTIDE SEQUENCE [LARGE SCALE GENOMIC DNA]</scope>
    <source>
        <strain evidence="2 3">FACHB-1757</strain>
    </source>
</reference>
<dbReference type="PANTHER" id="PTHR36456">
    <property type="entry name" value="UPF0232 PROTEIN SCO3875"/>
    <property type="match status" value="1"/>
</dbReference>
<evidence type="ECO:0000313" key="2">
    <source>
        <dbReference type="EMBL" id="AKV67302.1"/>
    </source>
</evidence>
<evidence type="ECO:0000256" key="1">
    <source>
        <dbReference type="SAM" id="MobiDB-lite"/>
    </source>
</evidence>
<name>A0A0K1RZH5_9CHRO</name>
<dbReference type="PANTHER" id="PTHR36456:SF1">
    <property type="entry name" value="UPF0232 PROTEIN SCO3875"/>
    <property type="match status" value="1"/>
</dbReference>
<dbReference type="RefSeq" id="WP_052276294.1">
    <property type="nucleotide sequence ID" value="NZ_CP011339.1"/>
</dbReference>
<evidence type="ECO:0000313" key="3">
    <source>
        <dbReference type="Proteomes" id="UP000068167"/>
    </source>
</evidence>
<proteinExistence type="predicted"/>
<dbReference type="Pfam" id="PF05258">
    <property type="entry name" value="DciA"/>
    <property type="match status" value="1"/>
</dbReference>
<protein>
    <submittedName>
        <fullName evidence="2">Zn-ribbon-containing RNA-binding protein</fullName>
    </submittedName>
</protein>
<dbReference type="KEGG" id="mpk:VL20_2195"/>
<dbReference type="PATRIC" id="fig|1638788.3.peg.2209"/>
<dbReference type="InterPro" id="IPR007922">
    <property type="entry name" value="DciA-like"/>
</dbReference>
<dbReference type="EMBL" id="CP011339">
    <property type="protein sequence ID" value="AKV67302.1"/>
    <property type="molecule type" value="Genomic_DNA"/>
</dbReference>
<sequence>MSLHSLDKILAAITQQAGWEEYRHYEQVLQLWPKIINPRLLEQTRPFSLNRGVLSVATSSATLAQELSLQRYSLLKRLNSQLETPLSDIRFSAARWQQDSQLIPLEAIAPKSLRDHPSYVTPEKPPENPQQPDSLESWSQKILQRNRAWPICPRCQSPSPPGELERWQCCAFCFAQSGGVKDSIFL</sequence>
<dbReference type="AlphaFoldDB" id="A0A0K1RZH5"/>